<evidence type="ECO:0000256" key="1">
    <source>
        <dbReference type="ARBA" id="ARBA00004651"/>
    </source>
</evidence>
<evidence type="ECO:0000256" key="4">
    <source>
        <dbReference type="ARBA" id="ARBA00022692"/>
    </source>
</evidence>
<dbReference type="Gene3D" id="3.30.240.20">
    <property type="entry name" value="bsu07140 like domains"/>
    <property type="match status" value="1"/>
</dbReference>
<reference evidence="9 10" key="1">
    <citation type="submission" date="2020-08" db="EMBL/GenBank/DDBJ databases">
        <title>Genomic Encyclopedia of Type Strains, Phase IV (KMG-V): Genome sequencing to study the core and pangenomes of soil and plant-associated prokaryotes.</title>
        <authorList>
            <person name="Whitman W."/>
        </authorList>
    </citation>
    <scope>NUCLEOTIDE SEQUENCE [LARGE SCALE GENOMIC DNA]</scope>
    <source>
        <strain evidence="9 10">M8UP14</strain>
    </source>
</reference>
<gene>
    <name evidence="9" type="ORF">HDF16_004936</name>
</gene>
<evidence type="ECO:0000256" key="3">
    <source>
        <dbReference type="ARBA" id="ARBA00022475"/>
    </source>
</evidence>
<dbReference type="RefSeq" id="WP_184222335.1">
    <property type="nucleotide sequence ID" value="NZ_JACHIP010000010.1"/>
</dbReference>
<dbReference type="EMBL" id="JACHIP010000010">
    <property type="protein sequence ID" value="MBB5060200.1"/>
    <property type="molecule type" value="Genomic_DNA"/>
</dbReference>
<dbReference type="InterPro" id="IPR007353">
    <property type="entry name" value="DUF421"/>
</dbReference>
<evidence type="ECO:0000256" key="6">
    <source>
        <dbReference type="ARBA" id="ARBA00023136"/>
    </source>
</evidence>
<feature type="domain" description="YetF C-terminal" evidence="8">
    <location>
        <begin position="78"/>
        <end position="144"/>
    </location>
</feature>
<comment type="caution">
    <text evidence="9">The sequence shown here is derived from an EMBL/GenBank/DDBJ whole genome shotgun (WGS) entry which is preliminary data.</text>
</comment>
<comment type="subcellular location">
    <subcellularLocation>
        <location evidence="1">Cell membrane</location>
        <topology evidence="1">Multi-pass membrane protein</topology>
    </subcellularLocation>
</comment>
<keyword evidence="4 7" id="KW-0812">Transmembrane</keyword>
<dbReference type="Pfam" id="PF04239">
    <property type="entry name" value="DUF421"/>
    <property type="match status" value="1"/>
</dbReference>
<keyword evidence="3" id="KW-1003">Cell membrane</keyword>
<dbReference type="PANTHER" id="PTHR34582:SF6">
    <property type="entry name" value="UPF0702 TRANSMEMBRANE PROTEIN YCAP"/>
    <property type="match status" value="1"/>
</dbReference>
<evidence type="ECO:0000259" key="8">
    <source>
        <dbReference type="Pfam" id="PF04239"/>
    </source>
</evidence>
<feature type="transmembrane region" description="Helical" evidence="7">
    <location>
        <begin position="6"/>
        <end position="22"/>
    </location>
</feature>
<comment type="similarity">
    <text evidence="2">Belongs to the UPF0702 family.</text>
</comment>
<dbReference type="InterPro" id="IPR023090">
    <property type="entry name" value="UPF0702_alpha/beta_dom_sf"/>
</dbReference>
<protein>
    <submittedName>
        <fullName evidence="9">Uncharacterized membrane protein YcaP (DUF421 family)</fullName>
    </submittedName>
</protein>
<feature type="transmembrane region" description="Helical" evidence="7">
    <location>
        <begin position="29"/>
        <end position="49"/>
    </location>
</feature>
<evidence type="ECO:0000256" key="5">
    <source>
        <dbReference type="ARBA" id="ARBA00022989"/>
    </source>
</evidence>
<dbReference type="Proteomes" id="UP000540989">
    <property type="component" value="Unassembled WGS sequence"/>
</dbReference>
<evidence type="ECO:0000256" key="7">
    <source>
        <dbReference type="SAM" id="Phobius"/>
    </source>
</evidence>
<evidence type="ECO:0000313" key="10">
    <source>
        <dbReference type="Proteomes" id="UP000540989"/>
    </source>
</evidence>
<keyword evidence="6 7" id="KW-0472">Membrane</keyword>
<sequence length="147" mass="16400">MEASVRAILFYVFLVFVVRIVGRRPGKQITPFEFVLVFFMGGLALTAMVGDDASLTNAFIQILTVALAHFCIAMARTKSRWLARLLDGTPLILLENGQWRSETLSKMRIQDDDVMAQARDQGIATLDKIEIAILERNGQISIIEGTK</sequence>
<dbReference type="AlphaFoldDB" id="A0A7W8E7F3"/>
<evidence type="ECO:0000313" key="9">
    <source>
        <dbReference type="EMBL" id="MBB5060200.1"/>
    </source>
</evidence>
<keyword evidence="10" id="KW-1185">Reference proteome</keyword>
<dbReference type="PANTHER" id="PTHR34582">
    <property type="entry name" value="UPF0702 TRANSMEMBRANE PROTEIN YCAP"/>
    <property type="match status" value="1"/>
</dbReference>
<organism evidence="9 10">
    <name type="scientific">Granulicella aggregans</name>
    <dbReference type="NCBI Taxonomy" id="474949"/>
    <lineage>
        <taxon>Bacteria</taxon>
        <taxon>Pseudomonadati</taxon>
        <taxon>Acidobacteriota</taxon>
        <taxon>Terriglobia</taxon>
        <taxon>Terriglobales</taxon>
        <taxon>Acidobacteriaceae</taxon>
        <taxon>Granulicella</taxon>
    </lineage>
</organism>
<accession>A0A7W8E7F3</accession>
<feature type="transmembrane region" description="Helical" evidence="7">
    <location>
        <begin position="55"/>
        <end position="75"/>
    </location>
</feature>
<keyword evidence="5 7" id="KW-1133">Transmembrane helix</keyword>
<proteinExistence type="inferred from homology"/>
<evidence type="ECO:0000256" key="2">
    <source>
        <dbReference type="ARBA" id="ARBA00006448"/>
    </source>
</evidence>
<name>A0A7W8E7F3_9BACT</name>
<dbReference type="GO" id="GO:0005886">
    <property type="term" value="C:plasma membrane"/>
    <property type="evidence" value="ECO:0007669"/>
    <property type="project" value="UniProtKB-SubCell"/>
</dbReference>